<dbReference type="InterPro" id="IPR029018">
    <property type="entry name" value="Hex-like_dom2"/>
</dbReference>
<evidence type="ECO:0000259" key="3">
    <source>
        <dbReference type="Pfam" id="PF05089"/>
    </source>
</evidence>
<dbReference type="Pfam" id="PF12971">
    <property type="entry name" value="NAGLU_N"/>
    <property type="match status" value="1"/>
</dbReference>
<dbReference type="PANTHER" id="PTHR12872:SF1">
    <property type="entry name" value="ALPHA-N-ACETYLGLUCOSAMINIDASE"/>
    <property type="match status" value="1"/>
</dbReference>
<feature type="signal peptide" evidence="2">
    <location>
        <begin position="1"/>
        <end position="19"/>
    </location>
</feature>
<dbReference type="Gene3D" id="1.20.120.670">
    <property type="entry name" value="N-acetyl-b-d-glucoasminidase"/>
    <property type="match status" value="1"/>
</dbReference>
<evidence type="ECO:0000313" key="7">
    <source>
        <dbReference type="Proteomes" id="UP001204015"/>
    </source>
</evidence>
<dbReference type="Gene3D" id="3.30.379.10">
    <property type="entry name" value="Chitobiase/beta-hexosaminidase domain 2-like"/>
    <property type="match status" value="1"/>
</dbReference>
<dbReference type="PANTHER" id="PTHR12872">
    <property type="entry name" value="ALPHA-N-ACETYLGLUCOSAMINIDASE"/>
    <property type="match status" value="1"/>
</dbReference>
<feature type="domain" description="Alpha-N-acetylglucosaminidase tim-barrel" evidence="3">
    <location>
        <begin position="114"/>
        <end position="437"/>
    </location>
</feature>
<protein>
    <submittedName>
        <fullName evidence="6">Alpha-N-acetylglucosaminidase</fullName>
    </submittedName>
</protein>
<name>A0ABT1BX77_9BACT</name>
<keyword evidence="1" id="KW-0378">Hydrolase</keyword>
<evidence type="ECO:0000256" key="2">
    <source>
        <dbReference type="SAM" id="SignalP"/>
    </source>
</evidence>
<evidence type="ECO:0000259" key="5">
    <source>
        <dbReference type="Pfam" id="PF12972"/>
    </source>
</evidence>
<keyword evidence="7" id="KW-1185">Reference proteome</keyword>
<dbReference type="Gene3D" id="3.20.20.80">
    <property type="entry name" value="Glycosidases"/>
    <property type="match status" value="1"/>
</dbReference>
<evidence type="ECO:0000259" key="4">
    <source>
        <dbReference type="Pfam" id="PF12971"/>
    </source>
</evidence>
<feature type="chain" id="PRO_5046277482" evidence="2">
    <location>
        <begin position="20"/>
        <end position="717"/>
    </location>
</feature>
<reference evidence="6 7" key="1">
    <citation type="submission" date="2022-06" db="EMBL/GenBank/DDBJ databases">
        <title>A taxonomic note on the genus Prevotella: Description of four novel genera and emended description of the genera Hallella and Xylanibacter.</title>
        <authorList>
            <person name="Hitch T.C.A."/>
        </authorList>
    </citation>
    <scope>NUCLEOTIDE SEQUENCE [LARGE SCALE GENOMIC DNA]</scope>
    <source>
        <strain evidence="6 7">DSM 100619</strain>
    </source>
</reference>
<dbReference type="Proteomes" id="UP001204015">
    <property type="component" value="Unassembled WGS sequence"/>
</dbReference>
<dbReference type="InterPro" id="IPR024240">
    <property type="entry name" value="NAGLU_N"/>
</dbReference>
<evidence type="ECO:0000313" key="6">
    <source>
        <dbReference type="EMBL" id="MCO6025325.1"/>
    </source>
</evidence>
<sequence length="717" mass="82383">MKKLIGFIVMCLFPVVAFANPITGLLERIDKGASKKFVIEIKKDGLEDYFELSQSGQKIKVCGNNYICVATGINWYLKYYAGIHLSWNGMKAKLPRILPPVKQPERHETTLKERYYLNYCTFSYTMAFWDWNRWQQEIDWMALHGINMPLDIVGEECVWYNLLHRLGYTKAEINSFIAGPAFVAWWAMGNLEGWGGPNPDSWYVFRLSLGKKILDRMKAYGMRPVFPGYAGMVPHNAGKKLHLDIAELPLWCGYHRPSVLQPTDRSFQKIASMYYQEQEKLFGKADFYSMDPFHESGQTGSMDLASAGKAIMAAMKKVNPKAVWVAQGWQENPREAMMKDLKPGDFLVLDLESEKLSGWYPGKYRKSGFGQHDWLFCMLLNFGGRVGLYGRMDELLDHFYLAKTHPSAAHLKGIGLTPEGIENNPVMYELMTELPWRSEKFDKISWVNDYVFARYGVRDRTIQKAWKLLADGIYNCPASSDQEGPHESIFCSLPSLNSFQVSSWSRMQNYYDPASTEEAARLMLSVADKYKGNNNFEYDLVDIVRQALADHARIVYNRTVADFKSFDRKSFNQDSRQFLNLLLLQDSLLGTRREFRVGTWIQSARKLGATPEEKDLYEWNARVQIIIWGNRTAAIDGGLREYAHKEWNGVLRDFYYPRWKAYLRMLGNVMDGKPMGNPDYYAMAEPWVKAHNTYASTVVGSPVDVAKGVFVKAFGSY</sequence>
<dbReference type="InterPro" id="IPR024733">
    <property type="entry name" value="NAGLU_tim-barrel"/>
</dbReference>
<organism evidence="6 7">
    <name type="scientific">Segatella cerevisiae</name>
    <dbReference type="NCBI Taxonomy" id="2053716"/>
    <lineage>
        <taxon>Bacteria</taxon>
        <taxon>Pseudomonadati</taxon>
        <taxon>Bacteroidota</taxon>
        <taxon>Bacteroidia</taxon>
        <taxon>Bacteroidales</taxon>
        <taxon>Prevotellaceae</taxon>
        <taxon>Segatella</taxon>
    </lineage>
</organism>
<feature type="domain" description="Alpha-N-acetylglucosaminidase N-terminal" evidence="4">
    <location>
        <begin position="21"/>
        <end position="99"/>
    </location>
</feature>
<dbReference type="Pfam" id="PF05089">
    <property type="entry name" value="NAGLU"/>
    <property type="match status" value="1"/>
</dbReference>
<gene>
    <name evidence="6" type="ORF">NG821_05640</name>
</gene>
<dbReference type="EMBL" id="JAMXLY010000015">
    <property type="protein sequence ID" value="MCO6025325.1"/>
    <property type="molecule type" value="Genomic_DNA"/>
</dbReference>
<keyword evidence="2" id="KW-0732">Signal</keyword>
<feature type="domain" description="Alpha-N-acetylglucosaminidase C-terminal" evidence="5">
    <location>
        <begin position="446"/>
        <end position="710"/>
    </location>
</feature>
<proteinExistence type="predicted"/>
<dbReference type="InterPro" id="IPR007781">
    <property type="entry name" value="NAGLU"/>
</dbReference>
<dbReference type="InterPro" id="IPR024732">
    <property type="entry name" value="NAGLU_C"/>
</dbReference>
<evidence type="ECO:0000256" key="1">
    <source>
        <dbReference type="ARBA" id="ARBA00022801"/>
    </source>
</evidence>
<comment type="caution">
    <text evidence="6">The sequence shown here is derived from an EMBL/GenBank/DDBJ whole genome shotgun (WGS) entry which is preliminary data.</text>
</comment>
<dbReference type="RefSeq" id="WP_252760684.1">
    <property type="nucleotide sequence ID" value="NZ_JAMXLY010000015.1"/>
</dbReference>
<dbReference type="Pfam" id="PF12972">
    <property type="entry name" value="NAGLU_C"/>
    <property type="match status" value="1"/>
</dbReference>
<accession>A0ABT1BX77</accession>